<dbReference type="AlphaFoldDB" id="A0AAV5LEI0"/>
<comment type="caution">
    <text evidence="2">The sequence shown here is derived from an EMBL/GenBank/DDBJ whole genome shotgun (WGS) entry which is preliminary data.</text>
</comment>
<organism evidence="2 3">
    <name type="scientific">Rubroshorea leprosula</name>
    <dbReference type="NCBI Taxonomy" id="152421"/>
    <lineage>
        <taxon>Eukaryota</taxon>
        <taxon>Viridiplantae</taxon>
        <taxon>Streptophyta</taxon>
        <taxon>Embryophyta</taxon>
        <taxon>Tracheophyta</taxon>
        <taxon>Spermatophyta</taxon>
        <taxon>Magnoliopsida</taxon>
        <taxon>eudicotyledons</taxon>
        <taxon>Gunneridae</taxon>
        <taxon>Pentapetalae</taxon>
        <taxon>rosids</taxon>
        <taxon>malvids</taxon>
        <taxon>Malvales</taxon>
        <taxon>Dipterocarpaceae</taxon>
        <taxon>Rubroshorea</taxon>
    </lineage>
</organism>
<dbReference type="InterPro" id="IPR007312">
    <property type="entry name" value="Phosphoesterase"/>
</dbReference>
<reference evidence="2 3" key="1">
    <citation type="journal article" date="2021" name="Commun. Biol.">
        <title>The genome of Shorea leprosula (Dipterocarpaceae) highlights the ecological relevance of drought in aseasonal tropical rainforests.</title>
        <authorList>
            <person name="Ng K.K.S."/>
            <person name="Kobayashi M.J."/>
            <person name="Fawcett J.A."/>
            <person name="Hatakeyama M."/>
            <person name="Paape T."/>
            <person name="Ng C.H."/>
            <person name="Ang C.C."/>
            <person name="Tnah L.H."/>
            <person name="Lee C.T."/>
            <person name="Nishiyama T."/>
            <person name="Sese J."/>
            <person name="O'Brien M.J."/>
            <person name="Copetti D."/>
            <person name="Mohd Noor M.I."/>
            <person name="Ong R.C."/>
            <person name="Putra M."/>
            <person name="Sireger I.Z."/>
            <person name="Indrioko S."/>
            <person name="Kosugi Y."/>
            <person name="Izuno A."/>
            <person name="Isagi Y."/>
            <person name="Lee S.L."/>
            <person name="Shimizu K.K."/>
        </authorList>
    </citation>
    <scope>NUCLEOTIDE SEQUENCE [LARGE SCALE GENOMIC DNA]</scope>
    <source>
        <strain evidence="2">214</strain>
    </source>
</reference>
<dbReference type="EMBL" id="BPVZ01000111">
    <property type="protein sequence ID" value="GKV35537.1"/>
    <property type="molecule type" value="Genomic_DNA"/>
</dbReference>
<dbReference type="InterPro" id="IPR017850">
    <property type="entry name" value="Alkaline_phosphatase_core_sf"/>
</dbReference>
<dbReference type="PANTHER" id="PTHR31956:SF1">
    <property type="entry name" value="NON-SPECIFIC PHOSPHOLIPASE C1"/>
    <property type="match status" value="1"/>
</dbReference>
<evidence type="ECO:0000256" key="1">
    <source>
        <dbReference type="ARBA" id="ARBA00022801"/>
    </source>
</evidence>
<name>A0AAV5LEI0_9ROSI</name>
<dbReference type="GO" id="GO:0009395">
    <property type="term" value="P:phospholipid catabolic process"/>
    <property type="evidence" value="ECO:0007669"/>
    <property type="project" value="TreeGrafter"/>
</dbReference>
<dbReference type="GO" id="GO:0042578">
    <property type="term" value="F:phosphoric ester hydrolase activity"/>
    <property type="evidence" value="ECO:0007669"/>
    <property type="project" value="UniProtKB-ARBA"/>
</dbReference>
<evidence type="ECO:0000313" key="2">
    <source>
        <dbReference type="EMBL" id="GKV35537.1"/>
    </source>
</evidence>
<dbReference type="Proteomes" id="UP001054252">
    <property type="component" value="Unassembled WGS sequence"/>
</dbReference>
<gene>
    <name evidence="2" type="ORF">SLEP1_g43793</name>
</gene>
<keyword evidence="1" id="KW-0378">Hydrolase</keyword>
<dbReference type="PANTHER" id="PTHR31956">
    <property type="entry name" value="NON-SPECIFIC PHOSPHOLIPASE C4-RELATED"/>
    <property type="match status" value="1"/>
</dbReference>
<sequence>MNGFTQQAGSMSEGMAKTVMNRFEPGRVLIYTELANEFANFDWWFTSVPASTQPNLFYAHSTTSFGAMSNMRKDLIHGFPQKTIFDSLEENGDLGSLNPTSTLAMPSFWLSLCTRSCSKQCFCFAKSIGSHGSRNKGENGEEHISEEAAHINCRSAYLVEDSSL</sequence>
<protein>
    <submittedName>
        <fullName evidence="2">Uncharacterized protein</fullName>
    </submittedName>
</protein>
<keyword evidence="3" id="KW-1185">Reference proteome</keyword>
<evidence type="ECO:0000313" key="3">
    <source>
        <dbReference type="Proteomes" id="UP001054252"/>
    </source>
</evidence>
<dbReference type="Gene3D" id="3.40.720.10">
    <property type="entry name" value="Alkaline Phosphatase, subunit A"/>
    <property type="match status" value="1"/>
</dbReference>
<proteinExistence type="predicted"/>
<dbReference type="Pfam" id="PF04185">
    <property type="entry name" value="Phosphoesterase"/>
    <property type="match status" value="1"/>
</dbReference>
<accession>A0AAV5LEI0</accession>